<reference evidence="1" key="1">
    <citation type="submission" date="2025-08" db="UniProtKB">
        <authorList>
            <consortium name="Ensembl"/>
        </authorList>
    </citation>
    <scope>IDENTIFICATION</scope>
</reference>
<evidence type="ECO:0000313" key="1">
    <source>
        <dbReference type="Ensembl" id="ENSOSIP00000026838.1"/>
    </source>
</evidence>
<dbReference type="GeneTree" id="ENSGT00990000210939"/>
<proteinExistence type="predicted"/>
<dbReference type="Ensembl" id="ENSOSIT00000028305.1">
    <property type="protein sequence ID" value="ENSOSIP00000026838.1"/>
    <property type="gene ID" value="ENSOSIG00000014131.1"/>
</dbReference>
<dbReference type="AlphaFoldDB" id="A0A8C7YD00"/>
<reference evidence="1" key="2">
    <citation type="submission" date="2025-09" db="UniProtKB">
        <authorList>
            <consortium name="Ensembl"/>
        </authorList>
    </citation>
    <scope>IDENTIFICATION</scope>
</reference>
<evidence type="ECO:0000313" key="2">
    <source>
        <dbReference type="Proteomes" id="UP000694383"/>
    </source>
</evidence>
<name>A0A8C7YD00_9TELE</name>
<dbReference type="Proteomes" id="UP000694383">
    <property type="component" value="Unplaced"/>
</dbReference>
<sequence>MAATGVLPFIRGVDLSGNDFKVRFLKTTLPDRPDSKGVLEHGWRKNLL</sequence>
<protein>
    <submittedName>
        <fullName evidence="1">Uncharacterized protein</fullName>
    </submittedName>
</protein>
<accession>A0A8C7YD00</accession>
<keyword evidence="2" id="KW-1185">Reference proteome</keyword>
<organism evidence="1 2">
    <name type="scientific">Oryzias sinensis</name>
    <name type="common">Chinese medaka</name>
    <dbReference type="NCBI Taxonomy" id="183150"/>
    <lineage>
        <taxon>Eukaryota</taxon>
        <taxon>Metazoa</taxon>
        <taxon>Chordata</taxon>
        <taxon>Craniata</taxon>
        <taxon>Vertebrata</taxon>
        <taxon>Euteleostomi</taxon>
        <taxon>Actinopterygii</taxon>
        <taxon>Neopterygii</taxon>
        <taxon>Teleostei</taxon>
        <taxon>Neoteleostei</taxon>
        <taxon>Acanthomorphata</taxon>
        <taxon>Ovalentaria</taxon>
        <taxon>Atherinomorphae</taxon>
        <taxon>Beloniformes</taxon>
        <taxon>Adrianichthyidae</taxon>
        <taxon>Oryziinae</taxon>
        <taxon>Oryzias</taxon>
    </lineage>
</organism>